<dbReference type="Proteomes" id="UP000299102">
    <property type="component" value="Unassembled WGS sequence"/>
</dbReference>
<organism evidence="2 3">
    <name type="scientific">Eumeta variegata</name>
    <name type="common">Bagworm moth</name>
    <name type="synonym">Eumeta japonica</name>
    <dbReference type="NCBI Taxonomy" id="151549"/>
    <lineage>
        <taxon>Eukaryota</taxon>
        <taxon>Metazoa</taxon>
        <taxon>Ecdysozoa</taxon>
        <taxon>Arthropoda</taxon>
        <taxon>Hexapoda</taxon>
        <taxon>Insecta</taxon>
        <taxon>Pterygota</taxon>
        <taxon>Neoptera</taxon>
        <taxon>Endopterygota</taxon>
        <taxon>Lepidoptera</taxon>
        <taxon>Glossata</taxon>
        <taxon>Ditrysia</taxon>
        <taxon>Tineoidea</taxon>
        <taxon>Psychidae</taxon>
        <taxon>Oiketicinae</taxon>
        <taxon>Eumeta</taxon>
    </lineage>
</organism>
<evidence type="ECO:0000256" key="1">
    <source>
        <dbReference type="SAM" id="MobiDB-lite"/>
    </source>
</evidence>
<proteinExistence type="predicted"/>
<protein>
    <submittedName>
        <fullName evidence="2">Uncharacterized protein</fullName>
    </submittedName>
</protein>
<gene>
    <name evidence="2" type="ORF">EVAR_21700_1</name>
</gene>
<reference evidence="2 3" key="1">
    <citation type="journal article" date="2019" name="Commun. Biol.">
        <title>The bagworm genome reveals a unique fibroin gene that provides high tensile strength.</title>
        <authorList>
            <person name="Kono N."/>
            <person name="Nakamura H."/>
            <person name="Ohtoshi R."/>
            <person name="Tomita M."/>
            <person name="Numata K."/>
            <person name="Arakawa K."/>
        </authorList>
    </citation>
    <scope>NUCLEOTIDE SEQUENCE [LARGE SCALE GENOMIC DNA]</scope>
</reference>
<sequence length="112" mass="12308">MIESSSCIGGCASRRHQSRRSGAARSGDQEVLDIPDATPFICSKELKVFVMLQNKAVQKVRTIQSALNVNGRPPTTEQNNPKLSETSTVAAGARESWKGYYLINDKRTVKLL</sequence>
<feature type="region of interest" description="Disordered" evidence="1">
    <location>
        <begin position="1"/>
        <end position="30"/>
    </location>
</feature>
<name>A0A4C1W8S5_EUMVA</name>
<dbReference type="EMBL" id="BGZK01000486">
    <property type="protein sequence ID" value="GBP46545.1"/>
    <property type="molecule type" value="Genomic_DNA"/>
</dbReference>
<dbReference type="AlphaFoldDB" id="A0A4C1W8S5"/>
<evidence type="ECO:0000313" key="3">
    <source>
        <dbReference type="Proteomes" id="UP000299102"/>
    </source>
</evidence>
<accession>A0A4C1W8S5</accession>
<feature type="region of interest" description="Disordered" evidence="1">
    <location>
        <begin position="69"/>
        <end position="89"/>
    </location>
</feature>
<keyword evidence="3" id="KW-1185">Reference proteome</keyword>
<comment type="caution">
    <text evidence="2">The sequence shown here is derived from an EMBL/GenBank/DDBJ whole genome shotgun (WGS) entry which is preliminary data.</text>
</comment>
<evidence type="ECO:0000313" key="2">
    <source>
        <dbReference type="EMBL" id="GBP46545.1"/>
    </source>
</evidence>